<dbReference type="Pfam" id="PF06646">
    <property type="entry name" value="CypI"/>
    <property type="match status" value="1"/>
</dbReference>
<dbReference type="AlphaFoldDB" id="F9UJ94"/>
<dbReference type="Proteomes" id="UP000004978">
    <property type="component" value="Unassembled WGS sequence"/>
</dbReference>
<feature type="signal peptide" evidence="1">
    <location>
        <begin position="1"/>
        <end position="20"/>
    </location>
</feature>
<dbReference type="InterPro" id="IPR043099">
    <property type="entry name" value="CypI_dom_I"/>
</dbReference>
<gene>
    <name evidence="2" type="ORF">MCSF7_02761</name>
</gene>
<protein>
    <submittedName>
        <fullName evidence="2">High affinity transport system protein p37</fullName>
    </submittedName>
</protein>
<evidence type="ECO:0000256" key="1">
    <source>
        <dbReference type="SAM" id="SignalP"/>
    </source>
</evidence>
<sequence length="443" mass="49970">MTKTKKMILSSSLLTMTAIATPLVAISCTTKETVTKITDLDNKQRDWDSEITLVNSWFNDGFRGTEVETNFLKKLETKFKELKNADEKTKNLPDVKFKINVADDKQQTLQNLQSSKLDTDVAVLNYSAFIEQVDTEAELAKFTPQLVAQTATLKFTWSDNGDSIYKDGSESDPLRLIAERENQLQFNAHGEFPTWSTNDPQLQWDGSKYAKFYYEPTASKNVTYMYHGAILISGNEEKRKQIIADWEAKDLDKFLSHGVIKGKDSSGGKYRYQVALLARHFDKSIDEIKTKLNNETLVTQAGAGEQIGKVNSGLPTKHIAFDDEGAFNWTAGDWAKGYYQPSAYIESEGKKYDSKTNDVVRVLTVTNPAPYDAVFARAGLSQIQINLISQALTSLSIEENTYGIYTGYNKFMPTSLENFRKFIQLQLLAENKEAYSENLIPEI</sequence>
<comment type="caution">
    <text evidence="2">The sequence shown here is derived from an EMBL/GenBank/DDBJ whole genome shotgun (WGS) entry which is preliminary data.</text>
</comment>
<dbReference type="Gene3D" id="3.40.190.190">
    <property type="entry name" value="CypI, domain 2"/>
    <property type="match status" value="1"/>
</dbReference>
<dbReference type="eggNOG" id="ENOG5031Y7G">
    <property type="taxonomic scope" value="Bacteria"/>
</dbReference>
<keyword evidence="1" id="KW-0732">Signal</keyword>
<name>F9UJ94_9BACT</name>
<reference evidence="2 3" key="1">
    <citation type="journal article" date="2013" name="Genome Announc.">
        <title>Genome Sequence of Mycoplasma columbinum Strain SF7.</title>
        <authorList>
            <person name="Guo Z."/>
            <person name="Xu X."/>
            <person name="Zheng Q."/>
            <person name="Li T."/>
            <person name="Kuang S."/>
            <person name="Zhang Z."/>
            <person name="Chen Y."/>
            <person name="Lu X."/>
            <person name="Zhou R."/>
            <person name="Bi D."/>
            <person name="Jin H."/>
        </authorList>
    </citation>
    <scope>NUCLEOTIDE SEQUENCE [LARGE SCALE GENOMIC DNA]</scope>
    <source>
        <strain evidence="2 3">SF7</strain>
    </source>
</reference>
<accession>F9UJ94</accession>
<dbReference type="STRING" id="1037410.MCSF7_02761"/>
<dbReference type="PROSITE" id="PS51257">
    <property type="entry name" value="PROKAR_LIPOPROTEIN"/>
    <property type="match status" value="1"/>
</dbReference>
<dbReference type="InterPro" id="IPR010592">
    <property type="entry name" value="CypI"/>
</dbReference>
<feature type="chain" id="PRO_5003387955" evidence="1">
    <location>
        <begin position="21"/>
        <end position="443"/>
    </location>
</feature>
<keyword evidence="3" id="KW-1185">Reference proteome</keyword>
<organism evidence="2 3">
    <name type="scientific">Mycoplasmopsis columbina SF7</name>
    <dbReference type="NCBI Taxonomy" id="1037410"/>
    <lineage>
        <taxon>Bacteria</taxon>
        <taxon>Bacillati</taxon>
        <taxon>Mycoplasmatota</taxon>
        <taxon>Mycoplasmoidales</taxon>
        <taxon>Metamycoplasmataceae</taxon>
        <taxon>Mycoplasmopsis</taxon>
    </lineage>
</organism>
<dbReference type="NCBIfam" id="NF045838">
    <property type="entry name" value="MG289_thiam_LP"/>
    <property type="match status" value="1"/>
</dbReference>
<dbReference type="InterPro" id="IPR043100">
    <property type="entry name" value="CypI_dom_II"/>
</dbReference>
<evidence type="ECO:0000313" key="2">
    <source>
        <dbReference type="EMBL" id="EGV00537.1"/>
    </source>
</evidence>
<dbReference type="EMBL" id="AFXA01000003">
    <property type="protein sequence ID" value="EGV00537.1"/>
    <property type="molecule type" value="Genomic_DNA"/>
</dbReference>
<evidence type="ECO:0000313" key="3">
    <source>
        <dbReference type="Proteomes" id="UP000004978"/>
    </source>
</evidence>
<dbReference type="Gene3D" id="3.40.190.180">
    <property type="entry name" value="Cypl, domain I"/>
    <property type="match status" value="1"/>
</dbReference>
<proteinExistence type="predicted"/>
<dbReference type="RefSeq" id="WP_006608360.1">
    <property type="nucleotide sequence ID" value="NZ_AFXA01000003.1"/>
</dbReference>